<dbReference type="OrthoDB" id="9810734at2"/>
<evidence type="ECO:0000256" key="3">
    <source>
        <dbReference type="RuleBase" id="RU000363"/>
    </source>
</evidence>
<evidence type="ECO:0000313" key="4">
    <source>
        <dbReference type="EMBL" id="QDS87588.1"/>
    </source>
</evidence>
<dbReference type="EC" id="1.-.-.-" evidence="4"/>
<evidence type="ECO:0000313" key="5">
    <source>
        <dbReference type="Proteomes" id="UP000319557"/>
    </source>
</evidence>
<keyword evidence="5" id="KW-1185">Reference proteome</keyword>
<dbReference type="PANTHER" id="PTHR44196:SF1">
    <property type="entry name" value="DEHYDROGENASE_REDUCTASE SDR FAMILY MEMBER 7B"/>
    <property type="match status" value="1"/>
</dbReference>
<dbReference type="GO" id="GO:0016491">
    <property type="term" value="F:oxidoreductase activity"/>
    <property type="evidence" value="ECO:0007669"/>
    <property type="project" value="UniProtKB-KW"/>
</dbReference>
<comment type="similarity">
    <text evidence="1 3">Belongs to the short-chain dehydrogenases/reductases (SDR) family.</text>
</comment>
<reference evidence="4 5" key="1">
    <citation type="submission" date="2019-02" db="EMBL/GenBank/DDBJ databases">
        <title>Deep-cultivation of Planctomycetes and their phenomic and genomic characterization uncovers novel biology.</title>
        <authorList>
            <person name="Wiegand S."/>
            <person name="Jogler M."/>
            <person name="Boedeker C."/>
            <person name="Pinto D."/>
            <person name="Vollmers J."/>
            <person name="Rivas-Marin E."/>
            <person name="Kohn T."/>
            <person name="Peeters S.H."/>
            <person name="Heuer A."/>
            <person name="Rast P."/>
            <person name="Oberbeckmann S."/>
            <person name="Bunk B."/>
            <person name="Jeske O."/>
            <person name="Meyerdierks A."/>
            <person name="Storesund J.E."/>
            <person name="Kallscheuer N."/>
            <person name="Luecker S."/>
            <person name="Lage O.M."/>
            <person name="Pohl T."/>
            <person name="Merkel B.J."/>
            <person name="Hornburger P."/>
            <person name="Mueller R.-W."/>
            <person name="Bruemmer F."/>
            <person name="Labrenz M."/>
            <person name="Spormann A.M."/>
            <person name="Op den Camp H."/>
            <person name="Overmann J."/>
            <person name="Amann R."/>
            <person name="Jetten M.S.M."/>
            <person name="Mascher T."/>
            <person name="Medema M.H."/>
            <person name="Devos D.P."/>
            <person name="Kaster A.-K."/>
            <person name="Ovreas L."/>
            <person name="Rohde M."/>
            <person name="Galperin M.Y."/>
            <person name="Jogler C."/>
        </authorList>
    </citation>
    <scope>NUCLEOTIDE SEQUENCE [LARGE SCALE GENOMIC DNA]</scope>
    <source>
        <strain evidence="4 5">EC9</strain>
    </source>
</reference>
<keyword evidence="2 4" id="KW-0560">Oxidoreductase</keyword>
<dbReference type="EMBL" id="CP036261">
    <property type="protein sequence ID" value="QDS87588.1"/>
    <property type="molecule type" value="Genomic_DNA"/>
</dbReference>
<dbReference type="Gene3D" id="3.40.50.720">
    <property type="entry name" value="NAD(P)-binding Rossmann-like Domain"/>
    <property type="match status" value="1"/>
</dbReference>
<dbReference type="InterPro" id="IPR020904">
    <property type="entry name" value="Sc_DH/Rdtase_CS"/>
</dbReference>
<evidence type="ECO:0000256" key="1">
    <source>
        <dbReference type="ARBA" id="ARBA00006484"/>
    </source>
</evidence>
<dbReference type="RefSeq" id="WP_145344050.1">
    <property type="nucleotide sequence ID" value="NZ_CP036261.1"/>
</dbReference>
<dbReference type="SUPFAM" id="SSF51735">
    <property type="entry name" value="NAD(P)-binding Rossmann-fold domains"/>
    <property type="match status" value="1"/>
</dbReference>
<sequence>MVRWRPSGATTIVSGASSGIGWEISRQLAMRGATVIAVARRGDRLQQLADSLSGAEGKIVPMAGDLTDAAFRDQIIARAGSISDGLDLLVNNAGIGGIGPFADATPDRLRRIMEVNFFAPVELTRLALPMLRSSGNAVICNVSSVLGHRGVPGKSEYCASKFAIHGWSDSLRAELARSGIQVTLVSPSTTASEFFDVAIETKESASHRRRGAMSPDRVARLAIGAIEKRRDEIVLSPGGKLLVYLDRCCPWLANRLIARFG</sequence>
<accession>A0A517LY98</accession>
<dbReference type="Pfam" id="PF00106">
    <property type="entry name" value="adh_short"/>
    <property type="match status" value="1"/>
</dbReference>
<name>A0A517LY98_9BACT</name>
<protein>
    <submittedName>
        <fullName evidence="4">Putative oxidoreductase</fullName>
        <ecNumber evidence="4">1.-.-.-</ecNumber>
    </submittedName>
</protein>
<dbReference type="KEGG" id="ruv:EC9_17670"/>
<dbReference type="PRINTS" id="PR00081">
    <property type="entry name" value="GDHRDH"/>
</dbReference>
<dbReference type="PROSITE" id="PS00061">
    <property type="entry name" value="ADH_SHORT"/>
    <property type="match status" value="1"/>
</dbReference>
<organism evidence="4 5">
    <name type="scientific">Rosistilla ulvae</name>
    <dbReference type="NCBI Taxonomy" id="1930277"/>
    <lineage>
        <taxon>Bacteria</taxon>
        <taxon>Pseudomonadati</taxon>
        <taxon>Planctomycetota</taxon>
        <taxon>Planctomycetia</taxon>
        <taxon>Pirellulales</taxon>
        <taxon>Pirellulaceae</taxon>
        <taxon>Rosistilla</taxon>
    </lineage>
</organism>
<gene>
    <name evidence="4" type="ORF">EC9_17670</name>
</gene>
<dbReference type="InterPro" id="IPR002347">
    <property type="entry name" value="SDR_fam"/>
</dbReference>
<dbReference type="InterPro" id="IPR036291">
    <property type="entry name" value="NAD(P)-bd_dom_sf"/>
</dbReference>
<dbReference type="PANTHER" id="PTHR44196">
    <property type="entry name" value="DEHYDROGENASE/REDUCTASE SDR FAMILY MEMBER 7B"/>
    <property type="match status" value="1"/>
</dbReference>
<dbReference type="AlphaFoldDB" id="A0A517LY98"/>
<dbReference type="PIRSF" id="PIRSF000126">
    <property type="entry name" value="11-beta-HSD1"/>
    <property type="match status" value="1"/>
</dbReference>
<dbReference type="GO" id="GO:0016020">
    <property type="term" value="C:membrane"/>
    <property type="evidence" value="ECO:0007669"/>
    <property type="project" value="TreeGrafter"/>
</dbReference>
<proteinExistence type="inferred from homology"/>
<dbReference type="Proteomes" id="UP000319557">
    <property type="component" value="Chromosome"/>
</dbReference>
<evidence type="ECO:0000256" key="2">
    <source>
        <dbReference type="ARBA" id="ARBA00023002"/>
    </source>
</evidence>
<dbReference type="PRINTS" id="PR00080">
    <property type="entry name" value="SDRFAMILY"/>
</dbReference>